<dbReference type="PANTHER" id="PTHR43981">
    <property type="entry name" value="ENOYL-[ACYL-CARRIER-PROTEIN] REDUCTASE, MITOCHONDRIAL"/>
    <property type="match status" value="1"/>
</dbReference>
<evidence type="ECO:0000313" key="4">
    <source>
        <dbReference type="EMBL" id="KAG7663979.1"/>
    </source>
</evidence>
<dbReference type="GeneID" id="73469281"/>
<sequence>MIQGTAVTYTHHGRDLSQVLSNTHFKISTPIAPNQILLRTLATPINPSDLGQIYGGYNVPRTITDLGSEPNPALHVAGNEGVYEIIELGEKVEGYVVGDIVIPKLPGFGTWRTCALVNVGDEDRSPLIRVNGLSLDQAATISINPSTAYQILNQYVKDWQDGDWVIQNAGNSQVSKYLTQIARLMNISTISVVRDGKSAEEIKELYELGATKVINESEFISPEFDIGKVTNNGNVRLALNSVCGVTVPNLVASLSNDGFLVSYGVVGSPEIKYDGRLQLFKNLTTVSYWLTANTKRNPQSKVDTINKLIELYQTGKIKDVEFNKVEYNPKTQDLKSVVLKSIADSKNGKQVIIYE</sequence>
<proteinExistence type="predicted"/>
<dbReference type="Pfam" id="PF00107">
    <property type="entry name" value="ADH_zinc_N"/>
    <property type="match status" value="1"/>
</dbReference>
<dbReference type="SMART" id="SM00829">
    <property type="entry name" value="PKS_ER"/>
    <property type="match status" value="1"/>
</dbReference>
<dbReference type="EMBL" id="JAGSYN010000111">
    <property type="protein sequence ID" value="KAG7663979.1"/>
    <property type="molecule type" value="Genomic_DNA"/>
</dbReference>
<dbReference type="GO" id="GO:0006631">
    <property type="term" value="P:fatty acid metabolic process"/>
    <property type="evidence" value="ECO:0007669"/>
    <property type="project" value="TreeGrafter"/>
</dbReference>
<organism evidence="4 5">
    <name type="scientific">[Candida] subhashii</name>
    <dbReference type="NCBI Taxonomy" id="561895"/>
    <lineage>
        <taxon>Eukaryota</taxon>
        <taxon>Fungi</taxon>
        <taxon>Dikarya</taxon>
        <taxon>Ascomycota</taxon>
        <taxon>Saccharomycotina</taxon>
        <taxon>Pichiomycetes</taxon>
        <taxon>Debaryomycetaceae</taxon>
        <taxon>Spathaspora</taxon>
    </lineage>
</organism>
<dbReference type="Pfam" id="PF08240">
    <property type="entry name" value="ADH_N"/>
    <property type="match status" value="1"/>
</dbReference>
<keyword evidence="5" id="KW-1185">Reference proteome</keyword>
<keyword evidence="1" id="KW-0521">NADP</keyword>
<name>A0A8J5V0N5_9ASCO</name>
<evidence type="ECO:0000313" key="5">
    <source>
        <dbReference type="Proteomes" id="UP000694255"/>
    </source>
</evidence>
<dbReference type="GO" id="GO:0016491">
    <property type="term" value="F:oxidoreductase activity"/>
    <property type="evidence" value="ECO:0007669"/>
    <property type="project" value="UniProtKB-KW"/>
</dbReference>
<protein>
    <recommendedName>
        <fullName evidence="3">Enoyl reductase (ER) domain-containing protein</fullName>
    </recommendedName>
</protein>
<dbReference type="InterPro" id="IPR013149">
    <property type="entry name" value="ADH-like_C"/>
</dbReference>
<gene>
    <name evidence="4" type="ORF">J8A68_002480</name>
</gene>
<evidence type="ECO:0000256" key="1">
    <source>
        <dbReference type="ARBA" id="ARBA00022857"/>
    </source>
</evidence>
<dbReference type="CDD" id="cd08290">
    <property type="entry name" value="ETR"/>
    <property type="match status" value="1"/>
</dbReference>
<dbReference type="InterPro" id="IPR051034">
    <property type="entry name" value="Mito_Enoyl-ACP_Reductase"/>
</dbReference>
<dbReference type="RefSeq" id="XP_049264211.1">
    <property type="nucleotide sequence ID" value="XM_049406235.1"/>
</dbReference>
<keyword evidence="2" id="KW-0560">Oxidoreductase</keyword>
<dbReference type="PANTHER" id="PTHR43981:SF2">
    <property type="entry name" value="ENOYL-[ACYL-CARRIER-PROTEIN] REDUCTASE, MITOCHONDRIAL"/>
    <property type="match status" value="1"/>
</dbReference>
<dbReference type="AlphaFoldDB" id="A0A8J5V0N5"/>
<dbReference type="GO" id="GO:0005739">
    <property type="term" value="C:mitochondrion"/>
    <property type="evidence" value="ECO:0007669"/>
    <property type="project" value="TreeGrafter"/>
</dbReference>
<comment type="caution">
    <text evidence="4">The sequence shown here is derived from an EMBL/GenBank/DDBJ whole genome shotgun (WGS) entry which is preliminary data.</text>
</comment>
<dbReference type="OrthoDB" id="7482721at2759"/>
<evidence type="ECO:0000256" key="2">
    <source>
        <dbReference type="ARBA" id="ARBA00023002"/>
    </source>
</evidence>
<dbReference type="InterPro" id="IPR020843">
    <property type="entry name" value="ER"/>
</dbReference>
<evidence type="ECO:0000259" key="3">
    <source>
        <dbReference type="SMART" id="SM00829"/>
    </source>
</evidence>
<dbReference type="Proteomes" id="UP000694255">
    <property type="component" value="Unassembled WGS sequence"/>
</dbReference>
<reference evidence="4 5" key="1">
    <citation type="journal article" date="2021" name="DNA Res.">
        <title>Genome analysis of Candida subhashii reveals its hybrid nature and dual mitochondrial genome conformations.</title>
        <authorList>
            <person name="Mixao V."/>
            <person name="Hegedusova E."/>
            <person name="Saus E."/>
            <person name="Pryszcz L.P."/>
            <person name="Cillingova A."/>
            <person name="Nosek J."/>
            <person name="Gabaldon T."/>
        </authorList>
    </citation>
    <scope>NUCLEOTIDE SEQUENCE [LARGE SCALE GENOMIC DNA]</scope>
    <source>
        <strain evidence="4 5">CBS 10753</strain>
    </source>
</reference>
<feature type="domain" description="Enoyl reductase (ER)" evidence="3">
    <location>
        <begin position="18"/>
        <end position="352"/>
    </location>
</feature>
<dbReference type="InterPro" id="IPR013154">
    <property type="entry name" value="ADH-like_N"/>
</dbReference>
<accession>A0A8J5V0N5</accession>